<evidence type="ECO:0000256" key="4">
    <source>
        <dbReference type="ARBA" id="ARBA00023152"/>
    </source>
</evidence>
<dbReference type="InterPro" id="IPR013785">
    <property type="entry name" value="Aldolase_TIM"/>
</dbReference>
<dbReference type="AlphaFoldDB" id="Q42728"/>
<keyword evidence="5 7" id="KW-0456">Lyase</keyword>
<feature type="transmembrane region" description="Helical" evidence="9">
    <location>
        <begin position="99"/>
        <end position="120"/>
    </location>
</feature>
<dbReference type="InterPro" id="IPR029768">
    <property type="entry name" value="Aldolase_I_AS"/>
</dbReference>
<accession>Q42728</accession>
<dbReference type="EC" id="4.1.2.13" evidence="3 7"/>
<comment type="similarity">
    <text evidence="2 7">Belongs to the class I fructose-bisphosphate aldolase family.</text>
</comment>
<keyword evidence="4 7" id="KW-0324">Glycolysis</keyword>
<dbReference type="GO" id="GO:0006096">
    <property type="term" value="P:glycolytic process"/>
    <property type="evidence" value="ECO:0007669"/>
    <property type="project" value="UniProtKB-UniPathway"/>
</dbReference>
<gene>
    <name evidence="10" type="primary">alp</name>
</gene>
<dbReference type="InterPro" id="IPR000741">
    <property type="entry name" value="FBA_I"/>
</dbReference>
<dbReference type="GO" id="GO:0004332">
    <property type="term" value="F:fructose-bisphosphate aldolase activity"/>
    <property type="evidence" value="ECO:0007669"/>
    <property type="project" value="UniProtKB-EC"/>
</dbReference>
<keyword evidence="6" id="KW-0704">Schiff base</keyword>
<evidence type="ECO:0000256" key="7">
    <source>
        <dbReference type="RuleBase" id="RU003994"/>
    </source>
</evidence>
<dbReference type="SMR" id="Q42728"/>
<name>Q42728_EUGGR</name>
<keyword evidence="9" id="KW-0812">Transmembrane</keyword>
<evidence type="ECO:0000256" key="5">
    <source>
        <dbReference type="ARBA" id="ARBA00023239"/>
    </source>
</evidence>
<dbReference type="UniPathway" id="UPA00109">
    <property type="reaction ID" value="UER00183"/>
</dbReference>
<sequence length="494" mass="52333">MSATQLLGGYQTISERTAPQNKLAVVGAVAVIAVASGVAAGYALNLSMPPLLPPCAPLAHGHLSRTTWHRPTPAAVAFASASEGAQTFVAPAAQSSNTFATSSVAASIGMVMGAGAVLLARMNQKPVAMNAWTGSVYGVLSQLWRSHGPSMLMSVRQDHLHPWQGILAADESRPNKTCGARLKSIGVENTEENVHSSRSCVHRTWLQRGNILGVIMYEETLYQKDKNGKPFVQIINEAGAVAGVKVDTGIAPLPGADDEGYTMGLDGLRERCQEYYRQGARFAKWRAVLRIDSKGLPSDRSILANATGLAQYAAICQECGLVPIVEPEILMDGDHDIETAAAAAERVLVAVYDALATQGVLLEGTLLKPNMVTPGVDSGIKATPETLPIFTCALLATVPAAVAGISFLSGGSSEEDASLNLNAINAIPYERKPWALTFSFGRALQASTLKTWGGKDENIARLRRCSLSVPSQWPGKYQGSGQAGESLFVKGYKY</sequence>
<organism evidence="10">
    <name type="scientific">Euglena gracilis</name>
    <dbReference type="NCBI Taxonomy" id="3039"/>
    <lineage>
        <taxon>Eukaryota</taxon>
        <taxon>Discoba</taxon>
        <taxon>Euglenozoa</taxon>
        <taxon>Euglenida</taxon>
        <taxon>Spirocuta</taxon>
        <taxon>Euglenophyceae</taxon>
        <taxon>Euglenales</taxon>
        <taxon>Euglenaceae</taxon>
        <taxon>Euglena</taxon>
    </lineage>
</organism>
<evidence type="ECO:0000256" key="3">
    <source>
        <dbReference type="ARBA" id="ARBA00013068"/>
    </source>
</evidence>
<evidence type="ECO:0000256" key="2">
    <source>
        <dbReference type="ARBA" id="ARBA00010387"/>
    </source>
</evidence>
<keyword evidence="9" id="KW-0472">Membrane</keyword>
<protein>
    <recommendedName>
        <fullName evidence="3 7">Fructose-bisphosphate aldolase</fullName>
        <ecNumber evidence="3 7">4.1.2.13</ecNumber>
    </recommendedName>
</protein>
<feature type="transmembrane region" description="Helical" evidence="9">
    <location>
        <begin position="23"/>
        <end position="44"/>
    </location>
</feature>
<keyword evidence="9" id="KW-1133">Transmembrane helix</keyword>
<dbReference type="NCBIfam" id="NF033379">
    <property type="entry name" value="FrucBisAld_I"/>
    <property type="match status" value="1"/>
</dbReference>
<dbReference type="PANTHER" id="PTHR11627">
    <property type="entry name" value="FRUCTOSE-BISPHOSPHATE ALDOLASE"/>
    <property type="match status" value="1"/>
</dbReference>
<dbReference type="EMBL" id="X89768">
    <property type="protein sequence ID" value="CAA61911.1"/>
    <property type="molecule type" value="mRNA"/>
</dbReference>
<dbReference type="SABIO-RK" id="Q42728"/>
<dbReference type="SUPFAM" id="SSF51569">
    <property type="entry name" value="Aldolase"/>
    <property type="match status" value="1"/>
</dbReference>
<dbReference type="Pfam" id="PF00274">
    <property type="entry name" value="Glycolytic"/>
    <property type="match status" value="1"/>
</dbReference>
<dbReference type="PROSITE" id="PS00158">
    <property type="entry name" value="ALDOLASE_CLASS_I"/>
    <property type="match status" value="1"/>
</dbReference>
<dbReference type="CDD" id="cd00948">
    <property type="entry name" value="FBP_aldolase_I_a"/>
    <property type="match status" value="1"/>
</dbReference>
<evidence type="ECO:0000313" key="10">
    <source>
        <dbReference type="EMBL" id="CAA61911.1"/>
    </source>
</evidence>
<evidence type="ECO:0000256" key="9">
    <source>
        <dbReference type="SAM" id="Phobius"/>
    </source>
</evidence>
<comment type="catalytic activity">
    <reaction evidence="7">
        <text>beta-D-fructose 1,6-bisphosphate = D-glyceraldehyde 3-phosphate + dihydroxyacetone phosphate</text>
        <dbReference type="Rhea" id="RHEA:14729"/>
        <dbReference type="ChEBI" id="CHEBI:32966"/>
        <dbReference type="ChEBI" id="CHEBI:57642"/>
        <dbReference type="ChEBI" id="CHEBI:59776"/>
        <dbReference type="EC" id="4.1.2.13"/>
    </reaction>
</comment>
<evidence type="ECO:0000256" key="6">
    <source>
        <dbReference type="ARBA" id="ARBA00023270"/>
    </source>
</evidence>
<dbReference type="Gene3D" id="3.20.20.70">
    <property type="entry name" value="Aldolase class I"/>
    <property type="match status" value="1"/>
</dbReference>
<proteinExistence type="evidence at transcript level"/>
<evidence type="ECO:0000256" key="8">
    <source>
        <dbReference type="RuleBase" id="RU004257"/>
    </source>
</evidence>
<evidence type="ECO:0000256" key="1">
    <source>
        <dbReference type="ARBA" id="ARBA00004714"/>
    </source>
</evidence>
<reference evidence="10" key="1">
    <citation type="submission" date="1995-07" db="EMBL/GenBank/DDBJ databases">
        <title>Class I and class II aldolase of Euglena gracilis.</title>
        <authorList>
            <person name="Plaumann M."/>
            <person name="Pelzer-Reith B."/>
            <person name="Martin W.F."/>
            <person name="Schnarrenberger C."/>
        </authorList>
    </citation>
    <scope>NUCLEOTIDE SEQUENCE</scope>
</reference>
<comment type="pathway">
    <text evidence="1 8">Carbohydrate degradation; glycolysis; D-glyceraldehyde 3-phosphate and glycerone phosphate from D-glucose: step 4/4.</text>
</comment>